<dbReference type="Proteomes" id="UP000626210">
    <property type="component" value="Unassembled WGS sequence"/>
</dbReference>
<feature type="compositionally biased region" description="Low complexity" evidence="5">
    <location>
        <begin position="35"/>
        <end position="46"/>
    </location>
</feature>
<dbReference type="EMBL" id="BMYK01000015">
    <property type="protein sequence ID" value="GHC91916.1"/>
    <property type="molecule type" value="Genomic_DNA"/>
</dbReference>
<feature type="domain" description="Zinc finger DksA/TraR C4-type" evidence="6">
    <location>
        <begin position="92"/>
        <end position="127"/>
    </location>
</feature>
<dbReference type="PANTHER" id="PTHR33823">
    <property type="entry name" value="RNA POLYMERASE-BINDING TRANSCRIPTION FACTOR DKSA-RELATED"/>
    <property type="match status" value="1"/>
</dbReference>
<evidence type="ECO:0000313" key="7">
    <source>
        <dbReference type="EMBL" id="GHC91916.1"/>
    </source>
</evidence>
<dbReference type="PANTHER" id="PTHR33823:SF4">
    <property type="entry name" value="GENERAL STRESS PROTEIN 16O"/>
    <property type="match status" value="1"/>
</dbReference>
<evidence type="ECO:0000256" key="1">
    <source>
        <dbReference type="ARBA" id="ARBA00022723"/>
    </source>
</evidence>
<evidence type="ECO:0000259" key="6">
    <source>
        <dbReference type="Pfam" id="PF01258"/>
    </source>
</evidence>
<dbReference type="InterPro" id="IPR037187">
    <property type="entry name" value="DnaK_N"/>
</dbReference>
<reference evidence="8" key="1">
    <citation type="journal article" date="2019" name="Int. J. Syst. Evol. Microbiol.">
        <title>The Global Catalogue of Microorganisms (GCM) 10K type strain sequencing project: providing services to taxonomists for standard genome sequencing and annotation.</title>
        <authorList>
            <consortium name="The Broad Institute Genomics Platform"/>
            <consortium name="The Broad Institute Genome Sequencing Center for Infectious Disease"/>
            <person name="Wu L."/>
            <person name="Ma J."/>
        </authorList>
    </citation>
    <scope>NUCLEOTIDE SEQUENCE [LARGE SCALE GENOMIC DNA]</scope>
    <source>
        <strain evidence="8">KCTC 23314</strain>
    </source>
</reference>
<dbReference type="SUPFAM" id="SSF109635">
    <property type="entry name" value="DnaK suppressor protein DksA, alpha-hairpin domain"/>
    <property type="match status" value="1"/>
</dbReference>
<evidence type="ECO:0000313" key="8">
    <source>
        <dbReference type="Proteomes" id="UP000626210"/>
    </source>
</evidence>
<keyword evidence="1" id="KW-0479">Metal-binding</keyword>
<evidence type="ECO:0000256" key="4">
    <source>
        <dbReference type="PROSITE-ProRule" id="PRU00510"/>
    </source>
</evidence>
<evidence type="ECO:0000256" key="5">
    <source>
        <dbReference type="SAM" id="MobiDB-lite"/>
    </source>
</evidence>
<dbReference type="InterPro" id="IPR000962">
    <property type="entry name" value="Znf_DskA_TraR"/>
</dbReference>
<gene>
    <name evidence="7" type="ORF">GCM10007320_41240</name>
</gene>
<proteinExistence type="predicted"/>
<dbReference type="Gene3D" id="1.20.120.910">
    <property type="entry name" value="DksA, coiled-coil domain"/>
    <property type="match status" value="1"/>
</dbReference>
<keyword evidence="8" id="KW-1185">Reference proteome</keyword>
<sequence length="139" mass="15181">MTQDHEQDIADLGRRLGARRAELAQEVRTLDAETADATAQAAQSTTGGPHEPGDEGDRGEQAIRTAVRHAEKERDQQELQQIAQAQERMRSGDYGLCVDCGAPIAMERLQALPAAERCIACQERHERAHPGAIRISLSS</sequence>
<organism evidence="7 8">
    <name type="scientific">Pseudorhodoferax aquiterrae</name>
    <dbReference type="NCBI Taxonomy" id="747304"/>
    <lineage>
        <taxon>Bacteria</taxon>
        <taxon>Pseudomonadati</taxon>
        <taxon>Pseudomonadota</taxon>
        <taxon>Betaproteobacteria</taxon>
        <taxon>Burkholderiales</taxon>
        <taxon>Comamonadaceae</taxon>
    </lineage>
</organism>
<dbReference type="RefSeq" id="WP_189688786.1">
    <property type="nucleotide sequence ID" value="NZ_BMYK01000015.1"/>
</dbReference>
<feature type="zinc finger region" description="dksA C4-type" evidence="4">
    <location>
        <begin position="97"/>
        <end position="121"/>
    </location>
</feature>
<evidence type="ECO:0000256" key="2">
    <source>
        <dbReference type="ARBA" id="ARBA00022771"/>
    </source>
</evidence>
<comment type="caution">
    <text evidence="7">The sequence shown here is derived from an EMBL/GenBank/DDBJ whole genome shotgun (WGS) entry which is preliminary data.</text>
</comment>
<accession>A0ABQ3G6X6</accession>
<feature type="region of interest" description="Disordered" evidence="5">
    <location>
        <begin position="27"/>
        <end position="61"/>
    </location>
</feature>
<keyword evidence="3" id="KW-0862">Zinc</keyword>
<name>A0ABQ3G6X6_9BURK</name>
<evidence type="ECO:0000256" key="3">
    <source>
        <dbReference type="ARBA" id="ARBA00022833"/>
    </source>
</evidence>
<dbReference type="PROSITE" id="PS51128">
    <property type="entry name" value="ZF_DKSA_2"/>
    <property type="match status" value="1"/>
</dbReference>
<dbReference type="SUPFAM" id="SSF57716">
    <property type="entry name" value="Glucocorticoid receptor-like (DNA-binding domain)"/>
    <property type="match status" value="1"/>
</dbReference>
<protein>
    <recommendedName>
        <fullName evidence="6">Zinc finger DksA/TraR C4-type domain-containing protein</fullName>
    </recommendedName>
</protein>
<keyword evidence="2" id="KW-0863">Zinc-finger</keyword>
<feature type="compositionally biased region" description="Basic and acidic residues" evidence="5">
    <location>
        <begin position="51"/>
        <end position="61"/>
    </location>
</feature>
<dbReference type="Pfam" id="PF01258">
    <property type="entry name" value="zf-dskA_traR"/>
    <property type="match status" value="1"/>
</dbReference>